<keyword evidence="1" id="KW-0472">Membrane</keyword>
<dbReference type="PANTHER" id="PTHR21180:SF32">
    <property type="entry name" value="ENDONUCLEASE_EXONUCLEASE_PHOSPHATASE FAMILY DOMAIN-CONTAINING PROTEIN 1"/>
    <property type="match status" value="1"/>
</dbReference>
<dbReference type="Gene3D" id="1.10.150.310">
    <property type="entry name" value="Tex RuvX-like domain-like"/>
    <property type="match status" value="1"/>
</dbReference>
<dbReference type="GO" id="GO:0015627">
    <property type="term" value="C:type II protein secretion system complex"/>
    <property type="evidence" value="ECO:0007669"/>
    <property type="project" value="TreeGrafter"/>
</dbReference>
<accession>A0A926I205</accession>
<dbReference type="SMART" id="SM00278">
    <property type="entry name" value="HhH1"/>
    <property type="match status" value="2"/>
</dbReference>
<dbReference type="InterPro" id="IPR051675">
    <property type="entry name" value="Endo/Exo/Phosphatase_dom_1"/>
</dbReference>
<keyword evidence="1" id="KW-0812">Transmembrane</keyword>
<dbReference type="InterPro" id="IPR003583">
    <property type="entry name" value="Hlx-hairpin-Hlx_DNA-bd_motif"/>
</dbReference>
<proteinExistence type="predicted"/>
<organism evidence="3 4">
    <name type="scientific">Bianquea renquensis</name>
    <dbReference type="NCBI Taxonomy" id="2763661"/>
    <lineage>
        <taxon>Bacteria</taxon>
        <taxon>Bacillati</taxon>
        <taxon>Bacillota</taxon>
        <taxon>Clostridia</taxon>
        <taxon>Eubacteriales</taxon>
        <taxon>Bianqueaceae</taxon>
        <taxon>Bianquea</taxon>
    </lineage>
</organism>
<dbReference type="PANTHER" id="PTHR21180">
    <property type="entry name" value="ENDONUCLEASE/EXONUCLEASE/PHOSPHATASE FAMILY DOMAIN-CONTAINING PROTEIN 1"/>
    <property type="match status" value="1"/>
</dbReference>
<comment type="caution">
    <text evidence="3">The sequence shown here is derived from an EMBL/GenBank/DDBJ whole genome shotgun (WGS) entry which is preliminary data.</text>
</comment>
<name>A0A926I205_9FIRM</name>
<reference evidence="3" key="1">
    <citation type="submission" date="2020-08" db="EMBL/GenBank/DDBJ databases">
        <title>Genome public.</title>
        <authorList>
            <person name="Liu C."/>
            <person name="Sun Q."/>
        </authorList>
    </citation>
    <scope>NUCLEOTIDE SEQUENCE</scope>
    <source>
        <strain evidence="3">NSJ-32</strain>
    </source>
</reference>
<dbReference type="InterPro" id="IPR019554">
    <property type="entry name" value="Soluble_ligand-bd"/>
</dbReference>
<feature type="domain" description="Helix-hairpin-helix DNA-binding motif class 1" evidence="2">
    <location>
        <begin position="156"/>
        <end position="175"/>
    </location>
</feature>
<dbReference type="NCBIfam" id="TIGR00426">
    <property type="entry name" value="competence protein ComEA helix-hairpin-helix repeat region"/>
    <property type="match status" value="1"/>
</dbReference>
<dbReference type="InterPro" id="IPR004509">
    <property type="entry name" value="Competence_ComEA_HhH"/>
</dbReference>
<dbReference type="GO" id="GO:0003677">
    <property type="term" value="F:DNA binding"/>
    <property type="evidence" value="ECO:0007669"/>
    <property type="project" value="InterPro"/>
</dbReference>
<feature type="transmembrane region" description="Helical" evidence="1">
    <location>
        <begin position="9"/>
        <end position="28"/>
    </location>
</feature>
<evidence type="ECO:0000313" key="4">
    <source>
        <dbReference type="Proteomes" id="UP000657006"/>
    </source>
</evidence>
<dbReference type="AlphaFoldDB" id="A0A926I205"/>
<protein>
    <submittedName>
        <fullName evidence="3">Helix-hairpin-helix domain-containing protein</fullName>
    </submittedName>
</protein>
<evidence type="ECO:0000256" key="1">
    <source>
        <dbReference type="SAM" id="Phobius"/>
    </source>
</evidence>
<evidence type="ECO:0000259" key="2">
    <source>
        <dbReference type="SMART" id="SM00278"/>
    </source>
</evidence>
<dbReference type="Gene3D" id="3.10.560.10">
    <property type="entry name" value="Outer membrane lipoprotein wza domain like"/>
    <property type="match status" value="1"/>
</dbReference>
<dbReference type="Pfam" id="PF12836">
    <property type="entry name" value="HHH_3"/>
    <property type="match status" value="1"/>
</dbReference>
<dbReference type="SUPFAM" id="SSF47781">
    <property type="entry name" value="RuvA domain 2-like"/>
    <property type="match status" value="1"/>
</dbReference>
<keyword evidence="1" id="KW-1133">Transmembrane helix</keyword>
<feature type="domain" description="Helix-hairpin-helix DNA-binding motif class 1" evidence="2">
    <location>
        <begin position="186"/>
        <end position="205"/>
    </location>
</feature>
<dbReference type="GO" id="GO:0006281">
    <property type="term" value="P:DNA repair"/>
    <property type="evidence" value="ECO:0007669"/>
    <property type="project" value="InterPro"/>
</dbReference>
<dbReference type="InterPro" id="IPR010994">
    <property type="entry name" value="RuvA_2-like"/>
</dbReference>
<gene>
    <name evidence="3" type="ORF">H8730_10515</name>
</gene>
<dbReference type="RefSeq" id="WP_177720269.1">
    <property type="nucleotide sequence ID" value="NZ_JACRSQ010000015.1"/>
</dbReference>
<sequence>MEGIKHRRHIICAAMAVILIAGLLYRVARWNENDTLTIQEPNETLADSSELSWNEAAQEPEEPATVAVHVSGAVAHPDRVYFLAVGARIQEAIEIAGGATEDADLAQLNLAQKIVDGQKIYVPRQGEVLQQVPTDAEKIGENQQKPLTNINLASKIELDALPGIGAAYAQNILDYREEHGGFTSVEEIMKVKGIGESTFEKIKDCITVE</sequence>
<dbReference type="EMBL" id="JACRSQ010000015">
    <property type="protein sequence ID" value="MBC8543978.1"/>
    <property type="molecule type" value="Genomic_DNA"/>
</dbReference>
<dbReference type="GO" id="GO:0015628">
    <property type="term" value="P:protein secretion by the type II secretion system"/>
    <property type="evidence" value="ECO:0007669"/>
    <property type="project" value="TreeGrafter"/>
</dbReference>
<dbReference type="Pfam" id="PF10531">
    <property type="entry name" value="SLBB"/>
    <property type="match status" value="1"/>
</dbReference>
<keyword evidence="4" id="KW-1185">Reference proteome</keyword>
<dbReference type="Proteomes" id="UP000657006">
    <property type="component" value="Unassembled WGS sequence"/>
</dbReference>
<evidence type="ECO:0000313" key="3">
    <source>
        <dbReference type="EMBL" id="MBC8543978.1"/>
    </source>
</evidence>